<keyword evidence="3" id="KW-1185">Reference proteome</keyword>
<dbReference type="STRING" id="272562.CA_C3612"/>
<dbReference type="PIR" id="D97343">
    <property type="entry name" value="D97343"/>
</dbReference>
<dbReference type="HOGENOM" id="CLU_1934330_0_0_9"/>
<dbReference type="KEGG" id="cac:CA_C3612"/>
<feature type="signal peptide" evidence="1">
    <location>
        <begin position="1"/>
        <end position="27"/>
    </location>
</feature>
<dbReference type="RefSeq" id="WP_010966875.1">
    <property type="nucleotide sequence ID" value="NC_003030.1"/>
</dbReference>
<sequence>MKNLKKKLLSAGVILSVTLGASLPVLANNYVTSDYFVYGNGSNWQASLTVEPGQARTTTYANPGTSVHVYTRCTASNGNTLNAFGEMNGANALVATTGYVNGTAWNGYHGVYDLNGTVHVASPADGEFWQ</sequence>
<dbReference type="Proteomes" id="UP000000814">
    <property type="component" value="Chromosome"/>
</dbReference>
<evidence type="ECO:0000313" key="2">
    <source>
        <dbReference type="EMBL" id="AAK81535.1"/>
    </source>
</evidence>
<dbReference type="GeneID" id="45000110"/>
<keyword evidence="1" id="KW-0732">Signal</keyword>
<evidence type="ECO:0000256" key="1">
    <source>
        <dbReference type="SAM" id="SignalP"/>
    </source>
</evidence>
<proteinExistence type="predicted"/>
<gene>
    <name evidence="2" type="ordered locus">CA_C3612</name>
</gene>
<dbReference type="AlphaFoldDB" id="Q97D68"/>
<dbReference type="EMBL" id="AE001437">
    <property type="protein sequence ID" value="AAK81535.1"/>
    <property type="molecule type" value="Genomic_DNA"/>
</dbReference>
<dbReference type="PATRIC" id="fig|272562.8.peg.3802"/>
<reference evidence="2 3" key="1">
    <citation type="journal article" date="2001" name="J. Bacteriol.">
        <title>Genome sequence and comparative analysis of the solvent-producing bacterium Clostridium acetobutylicum.</title>
        <authorList>
            <person name="Nolling J."/>
            <person name="Breton G."/>
            <person name="Omelchenko M.V."/>
            <person name="Makarova K.S."/>
            <person name="Zeng Q."/>
            <person name="Gibson R."/>
            <person name="Lee H.M."/>
            <person name="Dubois J."/>
            <person name="Qiu D."/>
            <person name="Hitti J."/>
            <person name="Wolf Y.I."/>
            <person name="Tatusov R.L."/>
            <person name="Sabathe F."/>
            <person name="Doucette-Stamm L."/>
            <person name="Soucaille P."/>
            <person name="Daly M.J."/>
            <person name="Bennett G.N."/>
            <person name="Koonin E.V."/>
            <person name="Smith D.R."/>
        </authorList>
    </citation>
    <scope>NUCLEOTIDE SEQUENCE [LARGE SCALE GENOMIC DNA]</scope>
    <source>
        <strain evidence="3">ATCC 824 / DSM 792 / JCM 1419 / LMG 5710 / VKM B-1787</strain>
    </source>
</reference>
<protein>
    <submittedName>
        <fullName evidence="2">Uncharacterized protein</fullName>
    </submittedName>
</protein>
<evidence type="ECO:0000313" key="3">
    <source>
        <dbReference type="Proteomes" id="UP000000814"/>
    </source>
</evidence>
<accession>Q97D68</accession>
<organism evidence="2 3">
    <name type="scientific">Clostridium acetobutylicum (strain ATCC 824 / DSM 792 / JCM 1419 / IAM 19013 / LMG 5710 / NBRC 13948 / NRRL B-527 / VKM B-1787 / 2291 / W)</name>
    <dbReference type="NCBI Taxonomy" id="272562"/>
    <lineage>
        <taxon>Bacteria</taxon>
        <taxon>Bacillati</taxon>
        <taxon>Bacillota</taxon>
        <taxon>Clostridia</taxon>
        <taxon>Eubacteriales</taxon>
        <taxon>Clostridiaceae</taxon>
        <taxon>Clostridium</taxon>
    </lineage>
</organism>
<feature type="chain" id="PRO_5004322722" evidence="1">
    <location>
        <begin position="28"/>
        <end position="130"/>
    </location>
</feature>
<name>Q97D68_CLOAB</name>